<gene>
    <name evidence="4" type="primary">saysd1</name>
</gene>
<keyword evidence="2" id="KW-0472">Membrane</keyword>
<dbReference type="STRING" id="7868.ENSCMIP00000035451"/>
<feature type="transmembrane region" description="Helical" evidence="2">
    <location>
        <begin position="102"/>
        <end position="131"/>
    </location>
</feature>
<keyword evidence="2" id="KW-1133">Transmembrane helix</keyword>
<evidence type="ECO:0000256" key="1">
    <source>
        <dbReference type="SAM" id="MobiDB-lite"/>
    </source>
</evidence>
<keyword evidence="2" id="KW-0812">Transmembrane</keyword>
<dbReference type="InterPro" id="IPR039159">
    <property type="entry name" value="SAYSD1"/>
</dbReference>
<reference evidence="5" key="2">
    <citation type="journal article" date="2007" name="PLoS Biol.">
        <title>Survey sequencing and comparative analysis of the elephant shark (Callorhinchus milii) genome.</title>
        <authorList>
            <person name="Venkatesh B."/>
            <person name="Kirkness E.F."/>
            <person name="Loh Y.H."/>
            <person name="Halpern A.L."/>
            <person name="Lee A.P."/>
            <person name="Johnson J."/>
            <person name="Dandona N."/>
            <person name="Viswanathan L.D."/>
            <person name="Tay A."/>
            <person name="Venter J.C."/>
            <person name="Strausberg R.L."/>
            <person name="Brenner S."/>
        </authorList>
    </citation>
    <scope>NUCLEOTIDE SEQUENCE [LARGE SCALE GENOMIC DNA]</scope>
</reference>
<dbReference type="CTD" id="55776"/>
<evidence type="ECO:0000313" key="5">
    <source>
        <dbReference type="Proteomes" id="UP000314986"/>
    </source>
</evidence>
<accession>A0A4W3J7B4</accession>
<dbReference type="InterPro" id="IPR019387">
    <property type="entry name" value="SAYSvFN_dom"/>
</dbReference>
<dbReference type="Proteomes" id="UP000314986">
    <property type="component" value="Unassembled WGS sequence"/>
</dbReference>
<proteinExistence type="predicted"/>
<evidence type="ECO:0000256" key="2">
    <source>
        <dbReference type="SAM" id="Phobius"/>
    </source>
</evidence>
<feature type="domain" description="SAYSvFN" evidence="3">
    <location>
        <begin position="101"/>
        <end position="171"/>
    </location>
</feature>
<name>A0A4W3J7B4_CALMI</name>
<organism evidence="4 5">
    <name type="scientific">Callorhinchus milii</name>
    <name type="common">Ghost shark</name>
    <dbReference type="NCBI Taxonomy" id="7868"/>
    <lineage>
        <taxon>Eukaryota</taxon>
        <taxon>Metazoa</taxon>
        <taxon>Chordata</taxon>
        <taxon>Craniata</taxon>
        <taxon>Vertebrata</taxon>
        <taxon>Chondrichthyes</taxon>
        <taxon>Holocephali</taxon>
        <taxon>Chimaeriformes</taxon>
        <taxon>Callorhinchidae</taxon>
        <taxon>Callorhinchus</taxon>
    </lineage>
</organism>
<dbReference type="PANTHER" id="PTHR13527:SF0">
    <property type="entry name" value="SAYSVFN DOMAIN-CONTAINING PROTEIN 1"/>
    <property type="match status" value="1"/>
</dbReference>
<reference evidence="5" key="1">
    <citation type="journal article" date="2006" name="Science">
        <title>Ancient noncoding elements conserved in the human genome.</title>
        <authorList>
            <person name="Venkatesh B."/>
            <person name="Kirkness E.F."/>
            <person name="Loh Y.H."/>
            <person name="Halpern A.L."/>
            <person name="Lee A.P."/>
            <person name="Johnson J."/>
            <person name="Dandona N."/>
            <person name="Viswanathan L.D."/>
            <person name="Tay A."/>
            <person name="Venter J.C."/>
            <person name="Strausberg R.L."/>
            <person name="Brenner S."/>
        </authorList>
    </citation>
    <scope>NUCLEOTIDE SEQUENCE [LARGE SCALE GENOMIC DNA]</scope>
</reference>
<evidence type="ECO:0000259" key="3">
    <source>
        <dbReference type="Pfam" id="PF10260"/>
    </source>
</evidence>
<dbReference type="AlphaFoldDB" id="A0A4W3J7B4"/>
<feature type="compositionally biased region" description="Basic and acidic residues" evidence="1">
    <location>
        <begin position="1"/>
        <end position="19"/>
    </location>
</feature>
<feature type="compositionally biased region" description="Low complexity" evidence="1">
    <location>
        <begin position="33"/>
        <end position="46"/>
    </location>
</feature>
<keyword evidence="5" id="KW-1185">Reference proteome</keyword>
<reference evidence="4" key="5">
    <citation type="submission" date="2025-09" db="UniProtKB">
        <authorList>
            <consortium name="Ensembl"/>
        </authorList>
    </citation>
    <scope>IDENTIFICATION</scope>
</reference>
<evidence type="ECO:0000313" key="4">
    <source>
        <dbReference type="Ensembl" id="ENSCMIP00000035451.1"/>
    </source>
</evidence>
<dbReference type="OrthoDB" id="71310at2759"/>
<dbReference type="GeneTree" id="ENSGT00390000004313"/>
<protein>
    <recommendedName>
        <fullName evidence="3">SAYSvFN domain-containing protein</fullName>
    </recommendedName>
</protein>
<reference evidence="4" key="4">
    <citation type="submission" date="2025-08" db="UniProtKB">
        <authorList>
            <consortium name="Ensembl"/>
        </authorList>
    </citation>
    <scope>IDENTIFICATION</scope>
</reference>
<dbReference type="KEGG" id="cmk:103177000"/>
<feature type="region of interest" description="Disordered" evidence="1">
    <location>
        <begin position="1"/>
        <end position="67"/>
    </location>
</feature>
<sequence>MERKLAEWRAERQAEERPHSGGGGGSREEAGESRGLLSGLRARLGLCGPRGTGPERPAEEEEEERESGVNRENVCGWLCNGFVARLVKTDHSILTNVTFLKFLLWLVLLGLFIELEFGLVYFLISMFYWIYVGTRDSSKKKEGEASAYSVFNPGCEAIEGSLTAEQFERELQYRPLAGR</sequence>
<dbReference type="GeneID" id="103177000"/>
<dbReference type="InParanoid" id="A0A4W3J7B4"/>
<dbReference type="PANTHER" id="PTHR13527">
    <property type="entry name" value="SAYSVFN DOMAIN-CONTAINING PROTEIN 1"/>
    <property type="match status" value="1"/>
</dbReference>
<dbReference type="Ensembl" id="ENSCMIT00000035978.1">
    <property type="protein sequence ID" value="ENSCMIP00000035451.1"/>
    <property type="gene ID" value="ENSCMIG00000014999.1"/>
</dbReference>
<dbReference type="Pfam" id="PF10260">
    <property type="entry name" value="SAYSvFN"/>
    <property type="match status" value="1"/>
</dbReference>
<reference evidence="5" key="3">
    <citation type="journal article" date="2014" name="Nature">
        <title>Elephant shark genome provides unique insights into gnathostome evolution.</title>
        <authorList>
            <consortium name="International Elephant Shark Genome Sequencing Consortium"/>
            <person name="Venkatesh B."/>
            <person name="Lee A.P."/>
            <person name="Ravi V."/>
            <person name="Maurya A.K."/>
            <person name="Lian M.M."/>
            <person name="Swann J.B."/>
            <person name="Ohta Y."/>
            <person name="Flajnik M.F."/>
            <person name="Sutoh Y."/>
            <person name="Kasahara M."/>
            <person name="Hoon S."/>
            <person name="Gangu V."/>
            <person name="Roy S.W."/>
            <person name="Irimia M."/>
            <person name="Korzh V."/>
            <person name="Kondrychyn I."/>
            <person name="Lim Z.W."/>
            <person name="Tay B.H."/>
            <person name="Tohari S."/>
            <person name="Kong K.W."/>
            <person name="Ho S."/>
            <person name="Lorente-Galdos B."/>
            <person name="Quilez J."/>
            <person name="Marques-Bonet T."/>
            <person name="Raney B.J."/>
            <person name="Ingham P.W."/>
            <person name="Tay A."/>
            <person name="Hillier L.W."/>
            <person name="Minx P."/>
            <person name="Boehm T."/>
            <person name="Wilson R.K."/>
            <person name="Brenner S."/>
            <person name="Warren W.C."/>
        </authorList>
    </citation>
    <scope>NUCLEOTIDE SEQUENCE [LARGE SCALE GENOMIC DNA]</scope>
</reference>